<comment type="catalytic activity">
    <reaction evidence="1">
        <text>alpha-D-glucose 6-phosphate = beta-D-glucose 6-phosphate</text>
        <dbReference type="Rhea" id="RHEA:16249"/>
        <dbReference type="ChEBI" id="CHEBI:58225"/>
        <dbReference type="ChEBI" id="CHEBI:58247"/>
        <dbReference type="EC" id="5.1.3.15"/>
    </reaction>
</comment>
<evidence type="ECO:0000256" key="1">
    <source>
        <dbReference type="ARBA" id="ARBA00001096"/>
    </source>
</evidence>
<organism evidence="5 6">
    <name type="scientific">Georgenia halophila</name>
    <dbReference type="NCBI Taxonomy" id="620889"/>
    <lineage>
        <taxon>Bacteria</taxon>
        <taxon>Bacillati</taxon>
        <taxon>Actinomycetota</taxon>
        <taxon>Actinomycetes</taxon>
        <taxon>Micrococcales</taxon>
        <taxon>Bogoriellaceae</taxon>
        <taxon>Georgenia</taxon>
    </lineage>
</organism>
<dbReference type="SUPFAM" id="SSF74650">
    <property type="entry name" value="Galactose mutarotase-like"/>
    <property type="match status" value="1"/>
</dbReference>
<dbReference type="PANTHER" id="PTHR11122:SF13">
    <property type="entry name" value="GLUCOSE-6-PHOSPHATE 1-EPIMERASE"/>
    <property type="match status" value="1"/>
</dbReference>
<proteinExistence type="inferred from homology"/>
<dbReference type="Pfam" id="PF01263">
    <property type="entry name" value="Aldose_epim"/>
    <property type="match status" value="1"/>
</dbReference>
<dbReference type="InterPro" id="IPR008183">
    <property type="entry name" value="Aldose_1/G6P_1-epimerase"/>
</dbReference>
<evidence type="ECO:0000313" key="5">
    <source>
        <dbReference type="EMBL" id="GAA4422502.1"/>
    </source>
</evidence>
<keyword evidence="3 4" id="KW-0413">Isomerase</keyword>
<dbReference type="InterPro" id="IPR025532">
    <property type="entry name" value="G6P_1-epimerase"/>
</dbReference>
<comment type="similarity">
    <text evidence="2 4">Belongs to the glucose-6-phosphate 1-epimerase family.</text>
</comment>
<gene>
    <name evidence="5" type="ORF">GCM10023169_17050</name>
</gene>
<keyword evidence="6" id="KW-1185">Reference proteome</keyword>
<dbReference type="EMBL" id="BAABGN010000007">
    <property type="protein sequence ID" value="GAA4422502.1"/>
    <property type="molecule type" value="Genomic_DNA"/>
</dbReference>
<dbReference type="CDD" id="cd09020">
    <property type="entry name" value="D-hex-6-P-epi_like"/>
    <property type="match status" value="1"/>
</dbReference>
<evidence type="ECO:0000313" key="6">
    <source>
        <dbReference type="Proteomes" id="UP001500622"/>
    </source>
</evidence>
<dbReference type="Gene3D" id="2.70.98.10">
    <property type="match status" value="1"/>
</dbReference>
<dbReference type="Proteomes" id="UP001500622">
    <property type="component" value="Unassembled WGS sequence"/>
</dbReference>
<dbReference type="InterPro" id="IPR011013">
    <property type="entry name" value="Gal_mutarotase_sf_dom"/>
</dbReference>
<evidence type="ECO:0000256" key="4">
    <source>
        <dbReference type="PIRNR" id="PIRNR016020"/>
    </source>
</evidence>
<accession>A0ABP8L682</accession>
<dbReference type="PANTHER" id="PTHR11122">
    <property type="entry name" value="APOSPORY-ASSOCIATED PROTEIN C-RELATED"/>
    <property type="match status" value="1"/>
</dbReference>
<comment type="caution">
    <text evidence="5">The sequence shown here is derived from an EMBL/GenBank/DDBJ whole genome shotgun (WGS) entry which is preliminary data.</text>
</comment>
<reference evidence="6" key="1">
    <citation type="journal article" date="2019" name="Int. J. Syst. Evol. Microbiol.">
        <title>The Global Catalogue of Microorganisms (GCM) 10K type strain sequencing project: providing services to taxonomists for standard genome sequencing and annotation.</title>
        <authorList>
            <consortium name="The Broad Institute Genomics Platform"/>
            <consortium name="The Broad Institute Genome Sequencing Center for Infectious Disease"/>
            <person name="Wu L."/>
            <person name="Ma J."/>
        </authorList>
    </citation>
    <scope>NUCLEOTIDE SEQUENCE [LARGE SCALE GENOMIC DNA]</scope>
    <source>
        <strain evidence="6">JCM 17810</strain>
    </source>
</reference>
<dbReference type="EC" id="5.1.3.15" evidence="4"/>
<evidence type="ECO:0000256" key="3">
    <source>
        <dbReference type="ARBA" id="ARBA00023235"/>
    </source>
</evidence>
<sequence length="304" mass="32257">MSDVANPSIDLPPAVTLVEGAGGLPMLRVDTDNASAEISLQGAQALSWAPTGHEPVLWTSPRSRFERSVAIRGGIPPSFPWFAAGREPEMRPSHGFARLAEFTLVGAEEESDGAMTLTLRLTDTDVTGLPGTDVWPHPFELTATITVGPTLYVAFTVTNSGDRVRSYEDALHAYVAVADVRDVRIAGLEGVPYLSKIGDPGPYSQHGELTLTGKTDRVYGTSSAATVVDPGLDRRVHVGKNGSASTVVWNPWSAAAAEMPDLGEEHWTTMVCVEAANVLHDGVVLSPGESHTTTVYFAVEHGTG</sequence>
<dbReference type="InterPro" id="IPR014718">
    <property type="entry name" value="GH-type_carb-bd"/>
</dbReference>
<dbReference type="PIRSF" id="PIRSF016020">
    <property type="entry name" value="PHexose_mutarotase"/>
    <property type="match status" value="1"/>
</dbReference>
<evidence type="ECO:0000256" key="2">
    <source>
        <dbReference type="ARBA" id="ARBA00005866"/>
    </source>
</evidence>
<protein>
    <recommendedName>
        <fullName evidence="4">Putative glucose-6-phosphate 1-epimerase</fullName>
        <ecNumber evidence="4">5.1.3.15</ecNumber>
    </recommendedName>
</protein>
<name>A0ABP8L682_9MICO</name>